<dbReference type="AlphaFoldDB" id="H8XVN5"/>
<dbReference type="EMBL" id="HE774682">
    <property type="protein sequence ID" value="CCG53999.1"/>
    <property type="molecule type" value="Genomic_DNA"/>
</dbReference>
<protein>
    <submittedName>
        <fullName evidence="1">Uncharacterized protein</fullName>
    </submittedName>
</protein>
<dbReference type="KEGG" id="fin:KQS_10350"/>
<name>H8XVN5_FLAIG</name>
<dbReference type="PATRIC" id="fig|1094466.5.peg.2033"/>
<evidence type="ECO:0000313" key="1">
    <source>
        <dbReference type="EMBL" id="CCG53999.1"/>
    </source>
</evidence>
<evidence type="ECO:0000313" key="2">
    <source>
        <dbReference type="Proteomes" id="UP000007599"/>
    </source>
</evidence>
<dbReference type="HOGENOM" id="CLU_2408949_0_0_10"/>
<accession>H8XVN5</accession>
<dbReference type="STRING" id="1094466.KQS_10350"/>
<dbReference type="eggNOG" id="ENOG503116Q">
    <property type="taxonomic scope" value="Bacteria"/>
</dbReference>
<dbReference type="Proteomes" id="UP000007599">
    <property type="component" value="Chromosome I"/>
</dbReference>
<organism evidence="1 2">
    <name type="scientific">Flavobacterium indicum (strain DSM 17447 / CIP 109464 / GPTSA100-9)</name>
    <dbReference type="NCBI Taxonomy" id="1094466"/>
    <lineage>
        <taxon>Bacteria</taxon>
        <taxon>Pseudomonadati</taxon>
        <taxon>Bacteroidota</taxon>
        <taxon>Flavobacteriia</taxon>
        <taxon>Flavobacteriales</taxon>
        <taxon>Flavobacteriaceae</taxon>
        <taxon>Flavobacterium</taxon>
    </lineage>
</organism>
<keyword evidence="2" id="KW-1185">Reference proteome</keyword>
<sequence>MGLPSVRALKMQFGTTCEQTTCESDTSCDKNSSNGCEKGKFVMSLNFSPVQFVGTQDLSSILFTLDVVSDKKQTSYYEKIFISKYQQAIWHPPKLVS</sequence>
<proteinExistence type="predicted"/>
<reference evidence="1 2" key="1">
    <citation type="journal article" date="2012" name="J. Bacteriol.">
        <title>Complete Genome Sequence of Flavobacterium indicum GPSTA100-9T, Isolated from Warm Spring Water.</title>
        <authorList>
            <person name="Barbier P."/>
            <person name="Houel A."/>
            <person name="Loux V."/>
            <person name="Poulain J."/>
            <person name="Bernardet J.F."/>
            <person name="Touchon M."/>
            <person name="Duchaud E."/>
        </authorList>
    </citation>
    <scope>NUCLEOTIDE SEQUENCE [LARGE SCALE GENOMIC DNA]</scope>
    <source>
        <strain evidence="2">DSM 17447 / CIP 109464 / GPTSA100-9</strain>
    </source>
</reference>
<gene>
    <name evidence="1" type="ordered locus">KQS_10350</name>
</gene>
<reference evidence="2" key="2">
    <citation type="submission" date="2012-03" db="EMBL/GenBank/DDBJ databases">
        <title>Complete genome sequence of Flavobacterium indicum GPTSA100-9T, isolated from warm spring water.</title>
        <authorList>
            <person name="Barbier P."/>
            <person name="Houel A."/>
            <person name="Loux V."/>
            <person name="Poulain J."/>
            <person name="Bernardet J.-F."/>
            <person name="Touchon M."/>
            <person name="Duchaud E."/>
        </authorList>
    </citation>
    <scope>NUCLEOTIDE SEQUENCE [LARGE SCALE GENOMIC DNA]</scope>
    <source>
        <strain evidence="2">DSM 17447 / CIP 109464 / GPTSA100-9</strain>
    </source>
</reference>